<organism evidence="1 2">
    <name type="scientific">Candidatus Buchananbacteria bacterium RIFCSPHIGHO2_02_FULL_56_16</name>
    <dbReference type="NCBI Taxonomy" id="1797542"/>
    <lineage>
        <taxon>Bacteria</taxon>
        <taxon>Candidatus Buchananiibacteriota</taxon>
    </lineage>
</organism>
<dbReference type="EMBL" id="MHIL01000034">
    <property type="protein sequence ID" value="OGY50170.1"/>
    <property type="molecule type" value="Genomic_DNA"/>
</dbReference>
<name>A0A1G1YEL6_9BACT</name>
<sequence length="66" mass="7390">MPPSGFSQNAVKGALVFIQSCYEDLLKDVRSGKFKTYEVAIQHELALIEKALEKLHIDAEGNLVER</sequence>
<comment type="caution">
    <text evidence="1">The sequence shown here is derived from an EMBL/GenBank/DDBJ whole genome shotgun (WGS) entry which is preliminary data.</text>
</comment>
<evidence type="ECO:0000313" key="1">
    <source>
        <dbReference type="EMBL" id="OGY50170.1"/>
    </source>
</evidence>
<accession>A0A1G1YEL6</accession>
<reference evidence="1 2" key="1">
    <citation type="journal article" date="2016" name="Nat. Commun.">
        <title>Thousands of microbial genomes shed light on interconnected biogeochemical processes in an aquifer system.</title>
        <authorList>
            <person name="Anantharaman K."/>
            <person name="Brown C.T."/>
            <person name="Hug L.A."/>
            <person name="Sharon I."/>
            <person name="Castelle C.J."/>
            <person name="Probst A.J."/>
            <person name="Thomas B.C."/>
            <person name="Singh A."/>
            <person name="Wilkins M.J."/>
            <person name="Karaoz U."/>
            <person name="Brodie E.L."/>
            <person name="Williams K.H."/>
            <person name="Hubbard S.S."/>
            <person name="Banfield J.F."/>
        </authorList>
    </citation>
    <scope>NUCLEOTIDE SEQUENCE [LARGE SCALE GENOMIC DNA]</scope>
</reference>
<evidence type="ECO:0000313" key="2">
    <source>
        <dbReference type="Proteomes" id="UP000177310"/>
    </source>
</evidence>
<proteinExistence type="predicted"/>
<protein>
    <recommendedName>
        <fullName evidence="3">HEPN domain-containing protein</fullName>
    </recommendedName>
</protein>
<dbReference type="Proteomes" id="UP000177310">
    <property type="component" value="Unassembled WGS sequence"/>
</dbReference>
<dbReference type="AlphaFoldDB" id="A0A1G1YEL6"/>
<gene>
    <name evidence="1" type="ORF">A3J59_00770</name>
</gene>
<evidence type="ECO:0008006" key="3">
    <source>
        <dbReference type="Google" id="ProtNLM"/>
    </source>
</evidence>